<reference evidence="5" key="1">
    <citation type="journal article" date="2023" name="Int. J. Syst. Evol. Microbiol.">
        <title>Collibacillus ludicampi gen. nov., sp. nov., a new soil bacterium of the family Alicyclobacillaceae.</title>
        <authorList>
            <person name="Jojima T."/>
            <person name="Ioku Y."/>
            <person name="Fukuta Y."/>
            <person name="Shirasaka N."/>
            <person name="Matsumura Y."/>
            <person name="Mori M."/>
        </authorList>
    </citation>
    <scope>NUCLEOTIDE SEQUENCE</scope>
    <source>
        <strain evidence="5">TP075</strain>
    </source>
</reference>
<evidence type="ECO:0000256" key="2">
    <source>
        <dbReference type="ARBA" id="ARBA00022679"/>
    </source>
</evidence>
<dbReference type="Gene3D" id="3.40.1080.10">
    <property type="entry name" value="Glutaconate Coenzyme A-transferase"/>
    <property type="match status" value="2"/>
</dbReference>
<feature type="active site" description="5-glutamyl coenzyme A thioester intermediate" evidence="4">
    <location>
        <position position="325"/>
    </location>
</feature>
<organism evidence="5 6">
    <name type="scientific">Collibacillus ludicampi</name>
    <dbReference type="NCBI Taxonomy" id="2771369"/>
    <lineage>
        <taxon>Bacteria</taxon>
        <taxon>Bacillati</taxon>
        <taxon>Bacillota</taxon>
        <taxon>Bacilli</taxon>
        <taxon>Bacillales</taxon>
        <taxon>Alicyclobacillaceae</taxon>
        <taxon>Collibacillus</taxon>
    </lineage>
</organism>
<comment type="similarity">
    <text evidence="1 3">Belongs to the 3-oxoacid CoA-transferase family.</text>
</comment>
<dbReference type="GO" id="GO:0046952">
    <property type="term" value="P:ketone body catabolic process"/>
    <property type="evidence" value="ECO:0007669"/>
    <property type="project" value="InterPro"/>
</dbReference>
<dbReference type="EMBL" id="BOQE01000001">
    <property type="protein sequence ID" value="GIM45517.1"/>
    <property type="molecule type" value="Genomic_DNA"/>
</dbReference>
<dbReference type="GO" id="GO:0008410">
    <property type="term" value="F:CoA-transferase activity"/>
    <property type="evidence" value="ECO:0007669"/>
    <property type="project" value="InterPro"/>
</dbReference>
<dbReference type="PANTHER" id="PTHR43293:SF1">
    <property type="entry name" value="ACETATE COA-TRANSFERASE YDIF"/>
    <property type="match status" value="1"/>
</dbReference>
<dbReference type="InterPro" id="IPR037171">
    <property type="entry name" value="NagB/RpiA_transferase-like"/>
</dbReference>
<dbReference type="PANTHER" id="PTHR43293">
    <property type="entry name" value="ACETATE COA-TRANSFERASE YDIF"/>
    <property type="match status" value="1"/>
</dbReference>
<evidence type="ECO:0000256" key="1">
    <source>
        <dbReference type="ARBA" id="ARBA00007154"/>
    </source>
</evidence>
<accession>A0AAV4LCE3</accession>
<evidence type="ECO:0000256" key="3">
    <source>
        <dbReference type="PIRNR" id="PIRNR000858"/>
    </source>
</evidence>
<keyword evidence="6" id="KW-1185">Reference proteome</keyword>
<name>A0AAV4LCE3_9BACL</name>
<dbReference type="AlphaFoldDB" id="A0AAV4LCE3"/>
<dbReference type="RefSeq" id="WP_282198712.1">
    <property type="nucleotide sequence ID" value="NZ_BOQE01000001.1"/>
</dbReference>
<proteinExistence type="inferred from homology"/>
<comment type="caution">
    <text evidence="5">The sequence shown here is derived from an EMBL/GenBank/DDBJ whole genome shotgun (WGS) entry which is preliminary data.</text>
</comment>
<sequence>MKIVKSEDLVRTIPDGCTIAFTGFGGMGQCDRILMDIRRRFLETGHPKNLTIFHAAGQSDRNNGIEYLAEEGLIKRIIGGHWGLAPKIRKMIEDNKIDAYCLPQGQLTHLFRTIANGLPGQISPIGLGTFVDPRIDGGKFNERTKTKENLVEILTIDDQEYLFYKAISFDYVLIRGTSADENGNITTEEEPLKLEILSAAQAAKACGGKVIVQVKYLAKSGTFHPKEVVIPGYLVDYVVIAENPMEEHRQIPNCVYHPVYSGELRVPVEQATPLPMSVRKIIGRRAVQELTKNAVVNLGIGIPGDVIGPITVEEGLNSDIILTIESGIIGGVPIGSNQFGIAKNAEVILDHGSQFDHYHGAGVDLAFMGAAEVDRFGNVNVSKFGNRSVGCGGFIDVTQPAKKVIFCTTFTTGGLEVEIDRGKIRILQEGKNKKFVSDVNQITFSGKYAAKHDKKVIYVTERAVFQLTLEGLELVEIAPGIDLERDILGQMDFQPKISDHLKLMDPRIFQPSPMELIMT</sequence>
<dbReference type="InterPro" id="IPR004165">
    <property type="entry name" value="CoA_trans_fam_I"/>
</dbReference>
<evidence type="ECO:0000313" key="6">
    <source>
        <dbReference type="Proteomes" id="UP001057291"/>
    </source>
</evidence>
<dbReference type="SMART" id="SM00882">
    <property type="entry name" value="CoA_trans"/>
    <property type="match status" value="1"/>
</dbReference>
<protein>
    <submittedName>
        <fullName evidence="5">Propionate CoA-transferase</fullName>
    </submittedName>
</protein>
<dbReference type="Proteomes" id="UP001057291">
    <property type="component" value="Unassembled WGS sequence"/>
</dbReference>
<gene>
    <name evidence="5" type="ORF">DNHGIG_10660</name>
</gene>
<dbReference type="SUPFAM" id="SSF100950">
    <property type="entry name" value="NagB/RpiA/CoA transferase-like"/>
    <property type="match status" value="2"/>
</dbReference>
<evidence type="ECO:0000313" key="5">
    <source>
        <dbReference type="EMBL" id="GIM45517.1"/>
    </source>
</evidence>
<keyword evidence="2 3" id="KW-0808">Transferase</keyword>
<dbReference type="Pfam" id="PF01144">
    <property type="entry name" value="CoA_trans"/>
    <property type="match status" value="1"/>
</dbReference>
<dbReference type="InterPro" id="IPR014388">
    <property type="entry name" value="3-oxoacid_CoA-transferase"/>
</dbReference>
<evidence type="ECO:0000256" key="4">
    <source>
        <dbReference type="PIRSR" id="PIRSR000858-1"/>
    </source>
</evidence>
<dbReference type="PIRSF" id="PIRSF000858">
    <property type="entry name" value="SCOT-t"/>
    <property type="match status" value="1"/>
</dbReference>